<sequence length="231" mass="25268">MIPHTVDQLVPTATAALAPSMVPHTKHQNTPGVTPQSIPVATSEIPPIVVTATAEVITAPTMTSPTVQATTVLTPLGVAHVQYSQNIPQPMHTTDLVQQPTPTATEHQDKQNSLYCRDVKFSKCKTYRTDLKCCRNTDKCTGWGNCKCASTSCCKTTQKAEDHDRQVTDSGSEYHGNCKKDGTSSKCESYSSDNCCKAGTDKMWGLRHIQMFLTTLLHKDKKGQRQSLSSR</sequence>
<dbReference type="EMBL" id="KQ242305">
    <property type="protein sequence ID" value="KNC79434.1"/>
    <property type="molecule type" value="Genomic_DNA"/>
</dbReference>
<name>A0A0L0FRW2_9EUKA</name>
<proteinExistence type="predicted"/>
<evidence type="ECO:0000313" key="1">
    <source>
        <dbReference type="EMBL" id="KNC79434.1"/>
    </source>
</evidence>
<gene>
    <name evidence="1" type="ORF">SARC_08165</name>
</gene>
<protein>
    <submittedName>
        <fullName evidence="1">Uncharacterized protein</fullName>
    </submittedName>
</protein>
<keyword evidence="2" id="KW-1185">Reference proteome</keyword>
<evidence type="ECO:0000313" key="2">
    <source>
        <dbReference type="Proteomes" id="UP000054560"/>
    </source>
</evidence>
<accession>A0A0L0FRW2</accession>
<dbReference type="RefSeq" id="XP_014153336.1">
    <property type="nucleotide sequence ID" value="XM_014297861.1"/>
</dbReference>
<dbReference type="GeneID" id="25908669"/>
<reference evidence="1 2" key="1">
    <citation type="submission" date="2011-02" db="EMBL/GenBank/DDBJ databases">
        <title>The Genome Sequence of Sphaeroforma arctica JP610.</title>
        <authorList>
            <consortium name="The Broad Institute Genome Sequencing Platform"/>
            <person name="Russ C."/>
            <person name="Cuomo C."/>
            <person name="Young S.K."/>
            <person name="Zeng Q."/>
            <person name="Gargeya S."/>
            <person name="Alvarado L."/>
            <person name="Berlin A."/>
            <person name="Chapman S.B."/>
            <person name="Chen Z."/>
            <person name="Freedman E."/>
            <person name="Gellesch M."/>
            <person name="Goldberg J."/>
            <person name="Griggs A."/>
            <person name="Gujja S."/>
            <person name="Heilman E."/>
            <person name="Heiman D."/>
            <person name="Howarth C."/>
            <person name="Mehta T."/>
            <person name="Neiman D."/>
            <person name="Pearson M."/>
            <person name="Roberts A."/>
            <person name="Saif S."/>
            <person name="Shea T."/>
            <person name="Shenoy N."/>
            <person name="Sisk P."/>
            <person name="Stolte C."/>
            <person name="Sykes S."/>
            <person name="White J."/>
            <person name="Yandava C."/>
            <person name="Burger G."/>
            <person name="Gray M.W."/>
            <person name="Holland P.W.H."/>
            <person name="King N."/>
            <person name="Lang F.B.F."/>
            <person name="Roger A.J."/>
            <person name="Ruiz-Trillo I."/>
            <person name="Haas B."/>
            <person name="Nusbaum C."/>
            <person name="Birren B."/>
        </authorList>
    </citation>
    <scope>NUCLEOTIDE SEQUENCE [LARGE SCALE GENOMIC DNA]</scope>
    <source>
        <strain evidence="1 2">JP610</strain>
    </source>
</reference>
<dbReference type="AlphaFoldDB" id="A0A0L0FRW2"/>
<dbReference type="Proteomes" id="UP000054560">
    <property type="component" value="Unassembled WGS sequence"/>
</dbReference>
<organism evidence="1 2">
    <name type="scientific">Sphaeroforma arctica JP610</name>
    <dbReference type="NCBI Taxonomy" id="667725"/>
    <lineage>
        <taxon>Eukaryota</taxon>
        <taxon>Ichthyosporea</taxon>
        <taxon>Ichthyophonida</taxon>
        <taxon>Sphaeroforma</taxon>
    </lineage>
</organism>